<organism evidence="7 8">
    <name type="scientific">Limosilactobacillus fastidiosus</name>
    <dbReference type="NCBI Taxonomy" id="2759855"/>
    <lineage>
        <taxon>Bacteria</taxon>
        <taxon>Bacillati</taxon>
        <taxon>Bacillota</taxon>
        <taxon>Bacilli</taxon>
        <taxon>Lactobacillales</taxon>
        <taxon>Lactobacillaceae</taxon>
        <taxon>Limosilactobacillus</taxon>
    </lineage>
</organism>
<protein>
    <submittedName>
        <fullName evidence="7">Malate dehydrogenase</fullName>
    </submittedName>
</protein>
<dbReference type="PANTHER" id="PTHR43128">
    <property type="entry name" value="L-2-HYDROXYCARBOXYLATE DEHYDROGENASE (NAD(P)(+))"/>
    <property type="match status" value="1"/>
</dbReference>
<feature type="active site" description="Proton acceptor" evidence="2">
    <location>
        <position position="174"/>
    </location>
</feature>
<feature type="domain" description="Lactate/malate dehydrogenase C-terminal" evidence="6">
    <location>
        <begin position="144"/>
        <end position="289"/>
    </location>
</feature>
<dbReference type="EMBL" id="JACIUY010000049">
    <property type="protein sequence ID" value="MBB1086040.1"/>
    <property type="molecule type" value="Genomic_DNA"/>
</dbReference>
<keyword evidence="4" id="KW-0560">Oxidoreductase</keyword>
<proteinExistence type="inferred from homology"/>
<dbReference type="Pfam" id="PF02866">
    <property type="entry name" value="Ldh_1_C"/>
    <property type="match status" value="1"/>
</dbReference>
<comment type="caution">
    <text evidence="7">The sequence shown here is derived from an EMBL/GenBank/DDBJ whole genome shotgun (WGS) entry which is preliminary data.</text>
</comment>
<dbReference type="InterPro" id="IPR001557">
    <property type="entry name" value="L-lactate/malate_DH"/>
</dbReference>
<dbReference type="PANTHER" id="PTHR43128:SF31">
    <property type="entry name" value="L-LACTATE DEHYDROGENASE"/>
    <property type="match status" value="1"/>
</dbReference>
<evidence type="ECO:0000313" key="8">
    <source>
        <dbReference type="Proteomes" id="UP000518255"/>
    </source>
</evidence>
<dbReference type="RefSeq" id="WP_182580925.1">
    <property type="nucleotide sequence ID" value="NZ_JACIUY010000049.1"/>
</dbReference>
<accession>A0A7W3YCB4</accession>
<evidence type="ECO:0000256" key="4">
    <source>
        <dbReference type="RuleBase" id="RU003369"/>
    </source>
</evidence>
<dbReference type="InterPro" id="IPR036291">
    <property type="entry name" value="NAD(P)-bd_dom_sf"/>
</dbReference>
<feature type="binding site" evidence="3">
    <location>
        <position position="33"/>
    </location>
    <ligand>
        <name>NAD(+)</name>
        <dbReference type="ChEBI" id="CHEBI:57540"/>
    </ligand>
</feature>
<dbReference type="Proteomes" id="UP000518255">
    <property type="component" value="Unassembled WGS sequence"/>
</dbReference>
<feature type="binding site" evidence="3">
    <location>
        <position position="94"/>
    </location>
    <ligand>
        <name>NAD(+)</name>
        <dbReference type="ChEBI" id="CHEBI:57540"/>
    </ligand>
</feature>
<evidence type="ECO:0000256" key="2">
    <source>
        <dbReference type="PIRSR" id="PIRSR000102-1"/>
    </source>
</evidence>
<keyword evidence="3" id="KW-0520">NAD</keyword>
<dbReference type="GO" id="GO:0004459">
    <property type="term" value="F:L-lactate dehydrogenase (NAD+) activity"/>
    <property type="evidence" value="ECO:0007669"/>
    <property type="project" value="TreeGrafter"/>
</dbReference>
<dbReference type="InterPro" id="IPR022383">
    <property type="entry name" value="Lactate/malate_DH_C"/>
</dbReference>
<dbReference type="Gene3D" id="3.40.50.720">
    <property type="entry name" value="NAD(P)-binding Rossmann-like Domain"/>
    <property type="match status" value="1"/>
</dbReference>
<dbReference type="PRINTS" id="PR00086">
    <property type="entry name" value="LLDHDRGNASE"/>
</dbReference>
<reference evidence="7 8" key="1">
    <citation type="submission" date="2020-07" db="EMBL/GenBank/DDBJ databases">
        <title>Description of Limosilactobacillus balticus sp. nov., Limosilactobacillus agrestis sp. nov., Limosilactobacillus albertensis sp. nov., Limosilactobacillus rudii sp. nov., Limosilactobacillus fastidiosus sp. nov., five novel Limosilactobacillus species isolated from the vertebrate gastrointestinal tract, and proposal of 6 subspecies of Limosilactobacillus reuteri adapted to the gastrointestinal tract of specific vertebrate hosts.</title>
        <authorList>
            <person name="Li F."/>
            <person name="Cheng C."/>
            <person name="Zheng J."/>
            <person name="Quevedo R.M."/>
            <person name="Li J."/>
            <person name="Roos S."/>
            <person name="Gaenzle M.G."/>
            <person name="Walter J."/>
        </authorList>
    </citation>
    <scope>NUCLEOTIDE SEQUENCE [LARGE SCALE GENOMIC DNA]</scope>
    <source>
        <strain evidence="7 8">WF-MA3-C</strain>
    </source>
</reference>
<gene>
    <name evidence="7" type="ORF">H5R63_04435</name>
</gene>
<feature type="domain" description="Lactate/malate dehydrogenase N-terminal" evidence="5">
    <location>
        <begin position="3"/>
        <end position="141"/>
    </location>
</feature>
<name>A0A7W3YCB4_9LACO</name>
<evidence type="ECO:0000259" key="5">
    <source>
        <dbReference type="Pfam" id="PF00056"/>
    </source>
</evidence>
<evidence type="ECO:0000256" key="3">
    <source>
        <dbReference type="PIRSR" id="PIRSR000102-3"/>
    </source>
</evidence>
<dbReference type="InterPro" id="IPR015955">
    <property type="entry name" value="Lactate_DH/Glyco_Ohase_4_C"/>
</dbReference>
<comment type="similarity">
    <text evidence="1">Belongs to the LDH/MDH superfamily. LDH family.</text>
</comment>
<sequence>MRKIGIIGLGHVGRLLAHDLVIANKTDQLVLIDRDDALAVGLKTDLENAQTALNTRTKIILQDYAALRNVDILITTFGNSSLLKKEQMAELIQNGEAVREIAPLVKQSGFDGIVLNISDPNEAITAYLQQQLALPTEQVIGIGTTIDTARMRQSVAKTAELSSQNVSGFVYGQHNGDKVFAWSTVTVNGQKLDESINGHHLDQNQLRINADLDNWYTFKGLGYSASAIVAWTLKIISAILGDGELSVSVAIYQPQYSGYVSFPTLLNRNGQGHPLLFKLYSVEAAAVKTAVGAIQQQLTVLQQGGKIND</sequence>
<dbReference type="GO" id="GO:0006089">
    <property type="term" value="P:lactate metabolic process"/>
    <property type="evidence" value="ECO:0007669"/>
    <property type="project" value="TreeGrafter"/>
</dbReference>
<evidence type="ECO:0000313" key="7">
    <source>
        <dbReference type="EMBL" id="MBB1086040.1"/>
    </source>
</evidence>
<dbReference type="SUPFAM" id="SSF56327">
    <property type="entry name" value="LDH C-terminal domain-like"/>
    <property type="match status" value="1"/>
</dbReference>
<feature type="binding site" evidence="3">
    <location>
        <begin position="8"/>
        <end position="13"/>
    </location>
    <ligand>
        <name>NAD(+)</name>
        <dbReference type="ChEBI" id="CHEBI:57540"/>
    </ligand>
</feature>
<dbReference type="SUPFAM" id="SSF51735">
    <property type="entry name" value="NAD(P)-binding Rossmann-fold domains"/>
    <property type="match status" value="1"/>
</dbReference>
<dbReference type="InterPro" id="IPR001236">
    <property type="entry name" value="Lactate/malate_DH_N"/>
</dbReference>
<evidence type="ECO:0000259" key="6">
    <source>
        <dbReference type="Pfam" id="PF02866"/>
    </source>
</evidence>
<dbReference type="Pfam" id="PF00056">
    <property type="entry name" value="Ldh_1_N"/>
    <property type="match status" value="1"/>
</dbReference>
<dbReference type="Gene3D" id="3.90.110.10">
    <property type="entry name" value="Lactate dehydrogenase/glycoside hydrolase, family 4, C-terminal"/>
    <property type="match status" value="1"/>
</dbReference>
<dbReference type="AlphaFoldDB" id="A0A7W3YCB4"/>
<dbReference type="PIRSF" id="PIRSF000102">
    <property type="entry name" value="Lac_mal_DH"/>
    <property type="match status" value="1"/>
</dbReference>
<evidence type="ECO:0000256" key="1">
    <source>
        <dbReference type="ARBA" id="ARBA00006054"/>
    </source>
</evidence>